<dbReference type="EMBL" id="CP053452">
    <property type="protein sequence ID" value="QJW95858.1"/>
    <property type="molecule type" value="Genomic_DNA"/>
</dbReference>
<dbReference type="Proteomes" id="UP000503447">
    <property type="component" value="Chromosome"/>
</dbReference>
<keyword evidence="3" id="KW-1185">Reference proteome</keyword>
<reference evidence="3" key="1">
    <citation type="submission" date="2020-05" db="EMBL/GenBank/DDBJ databases">
        <title>Frigoriglobus tundricola gen. nov., sp. nov., a psychrotolerant cellulolytic planctomycete of the family Gemmataceae with two divergent copies of 16S rRNA gene.</title>
        <authorList>
            <person name="Kulichevskaya I.S."/>
            <person name="Ivanova A.A."/>
            <person name="Naumoff D.G."/>
            <person name="Beletsky A.V."/>
            <person name="Rijpstra W.I.C."/>
            <person name="Sinninghe Damste J.S."/>
            <person name="Mardanov A.V."/>
            <person name="Ravin N.V."/>
            <person name="Dedysh S.N."/>
        </authorList>
    </citation>
    <scope>NUCLEOTIDE SEQUENCE [LARGE SCALE GENOMIC DNA]</scope>
    <source>
        <strain evidence="3">PL17</strain>
    </source>
</reference>
<accession>A0A6M5YPL2</accession>
<dbReference type="KEGG" id="ftj:FTUN_3412"/>
<keyword evidence="1" id="KW-1133">Transmembrane helix</keyword>
<name>A0A6M5YPL2_9BACT</name>
<feature type="transmembrane region" description="Helical" evidence="1">
    <location>
        <begin position="12"/>
        <end position="31"/>
    </location>
</feature>
<organism evidence="2 3">
    <name type="scientific">Frigoriglobus tundricola</name>
    <dbReference type="NCBI Taxonomy" id="2774151"/>
    <lineage>
        <taxon>Bacteria</taxon>
        <taxon>Pseudomonadati</taxon>
        <taxon>Planctomycetota</taxon>
        <taxon>Planctomycetia</taxon>
        <taxon>Gemmatales</taxon>
        <taxon>Gemmataceae</taxon>
        <taxon>Frigoriglobus</taxon>
    </lineage>
</organism>
<keyword evidence="1" id="KW-0812">Transmembrane</keyword>
<gene>
    <name evidence="2" type="ORF">FTUN_3412</name>
</gene>
<proteinExistence type="predicted"/>
<evidence type="ECO:0000256" key="1">
    <source>
        <dbReference type="SAM" id="Phobius"/>
    </source>
</evidence>
<protein>
    <submittedName>
        <fullName evidence="2">Uncharacterized protein</fullName>
    </submittedName>
</protein>
<evidence type="ECO:0000313" key="3">
    <source>
        <dbReference type="Proteomes" id="UP000503447"/>
    </source>
</evidence>
<keyword evidence="1" id="KW-0472">Membrane</keyword>
<sequence>MRKEERYRSESDLTLYFCLFVSLWANFPPAARGPSLW</sequence>
<evidence type="ECO:0000313" key="2">
    <source>
        <dbReference type="EMBL" id="QJW95858.1"/>
    </source>
</evidence>
<dbReference type="AlphaFoldDB" id="A0A6M5YPL2"/>